<feature type="region of interest" description="Disordered" evidence="1">
    <location>
        <begin position="1"/>
        <end position="32"/>
    </location>
</feature>
<sequence length="83" mass="8367">MVKTVSAASSSGISRAAIRPKERSRPAREYASANTAAAITATVFSGSGTPDSTTCDAALSVTTTAVNSAARTALSWVPDMSMA</sequence>
<gene>
    <name evidence="2" type="ORF">SHKM778_70940</name>
</gene>
<accession>A0AAT9HSX0</accession>
<reference evidence="2" key="1">
    <citation type="submission" date="2024-06" db="EMBL/GenBank/DDBJ databases">
        <authorList>
            <consortium name="consrtm"/>
            <person name="Uemura M."/>
            <person name="Terahara T."/>
        </authorList>
    </citation>
    <scope>NUCLEOTIDE SEQUENCE</scope>
    <source>
        <strain evidence="2">KM77-8</strain>
    </source>
</reference>
<protein>
    <submittedName>
        <fullName evidence="2">Uncharacterized protein</fullName>
    </submittedName>
</protein>
<feature type="compositionally biased region" description="Low complexity" evidence="1">
    <location>
        <begin position="1"/>
        <end position="17"/>
    </location>
</feature>
<feature type="compositionally biased region" description="Basic and acidic residues" evidence="1">
    <location>
        <begin position="19"/>
        <end position="28"/>
    </location>
</feature>
<proteinExistence type="predicted"/>
<dbReference type="EMBL" id="AP035768">
    <property type="protein sequence ID" value="BFO20706.1"/>
    <property type="molecule type" value="Genomic_DNA"/>
</dbReference>
<name>A0AAT9HSX0_9ACTN</name>
<evidence type="ECO:0000256" key="1">
    <source>
        <dbReference type="SAM" id="MobiDB-lite"/>
    </source>
</evidence>
<reference evidence="2" key="2">
    <citation type="submission" date="2024-07" db="EMBL/GenBank/DDBJ databases">
        <title>Streptomyces haneummycinica sp. nov., a new antibiotic-producing actinobacterium isolated from marine sediment.</title>
        <authorList>
            <person name="Uemura M."/>
            <person name="Hamada M."/>
            <person name="Hirano S."/>
            <person name="Kobayashi K."/>
            <person name="Ohshiro T."/>
            <person name="Kobayashi T."/>
            <person name="Terahara T."/>
        </authorList>
    </citation>
    <scope>NUCLEOTIDE SEQUENCE</scope>
    <source>
        <strain evidence="2">KM77-8</strain>
    </source>
</reference>
<evidence type="ECO:0000313" key="2">
    <source>
        <dbReference type="EMBL" id="BFO20706.1"/>
    </source>
</evidence>
<organism evidence="2">
    <name type="scientific">Streptomyces haneummycinicus</name>
    <dbReference type="NCBI Taxonomy" id="3074435"/>
    <lineage>
        <taxon>Bacteria</taxon>
        <taxon>Bacillati</taxon>
        <taxon>Actinomycetota</taxon>
        <taxon>Actinomycetes</taxon>
        <taxon>Kitasatosporales</taxon>
        <taxon>Streptomycetaceae</taxon>
        <taxon>Streptomyces</taxon>
    </lineage>
</organism>
<dbReference type="AlphaFoldDB" id="A0AAT9HSX0"/>